<organism evidence="9">
    <name type="scientific">Medioppia subpectinata</name>
    <dbReference type="NCBI Taxonomy" id="1979941"/>
    <lineage>
        <taxon>Eukaryota</taxon>
        <taxon>Metazoa</taxon>
        <taxon>Ecdysozoa</taxon>
        <taxon>Arthropoda</taxon>
        <taxon>Chelicerata</taxon>
        <taxon>Arachnida</taxon>
        <taxon>Acari</taxon>
        <taxon>Acariformes</taxon>
        <taxon>Sarcoptiformes</taxon>
        <taxon>Oribatida</taxon>
        <taxon>Brachypylina</taxon>
        <taxon>Oppioidea</taxon>
        <taxon>Oppiidae</taxon>
        <taxon>Medioppia</taxon>
    </lineage>
</organism>
<evidence type="ECO:0000256" key="2">
    <source>
        <dbReference type="ARBA" id="ARBA00022723"/>
    </source>
</evidence>
<evidence type="ECO:0000256" key="6">
    <source>
        <dbReference type="ARBA" id="ARBA00023242"/>
    </source>
</evidence>
<feature type="domain" description="C2H2-type" evidence="8">
    <location>
        <begin position="166"/>
        <end position="194"/>
    </location>
</feature>
<feature type="non-terminal residue" evidence="9">
    <location>
        <position position="1"/>
    </location>
</feature>
<feature type="domain" description="C2H2-type" evidence="8">
    <location>
        <begin position="54"/>
        <end position="84"/>
    </location>
</feature>
<name>A0A7R9QAK8_9ACAR</name>
<keyword evidence="10" id="KW-1185">Reference proteome</keyword>
<keyword evidence="4 7" id="KW-0863">Zinc-finger</keyword>
<evidence type="ECO:0000256" key="5">
    <source>
        <dbReference type="ARBA" id="ARBA00022833"/>
    </source>
</evidence>
<evidence type="ECO:0000256" key="1">
    <source>
        <dbReference type="ARBA" id="ARBA00004123"/>
    </source>
</evidence>
<dbReference type="InterPro" id="IPR050888">
    <property type="entry name" value="ZnF_C2H2-type_TF"/>
</dbReference>
<dbReference type="InterPro" id="IPR013087">
    <property type="entry name" value="Znf_C2H2_type"/>
</dbReference>
<keyword evidence="2" id="KW-0479">Metal-binding</keyword>
<feature type="domain" description="C2H2-type" evidence="8">
    <location>
        <begin position="134"/>
        <end position="160"/>
    </location>
</feature>
<evidence type="ECO:0000313" key="9">
    <source>
        <dbReference type="EMBL" id="CAD7637051.1"/>
    </source>
</evidence>
<proteinExistence type="predicted"/>
<dbReference type="PANTHER" id="PTHR24406">
    <property type="entry name" value="TRANSCRIPTIONAL REPRESSOR CTCFL-RELATED"/>
    <property type="match status" value="1"/>
</dbReference>
<evidence type="ECO:0000256" key="4">
    <source>
        <dbReference type="ARBA" id="ARBA00022771"/>
    </source>
</evidence>
<feature type="domain" description="C2H2-type" evidence="8">
    <location>
        <begin position="364"/>
        <end position="394"/>
    </location>
</feature>
<dbReference type="PROSITE" id="PS00028">
    <property type="entry name" value="ZINC_FINGER_C2H2_1"/>
    <property type="match status" value="9"/>
</dbReference>
<dbReference type="Proteomes" id="UP000759131">
    <property type="component" value="Unassembled WGS sequence"/>
</dbReference>
<feature type="domain" description="C2H2-type" evidence="8">
    <location>
        <begin position="635"/>
        <end position="659"/>
    </location>
</feature>
<protein>
    <recommendedName>
        <fullName evidence="8">C2H2-type domain-containing protein</fullName>
    </recommendedName>
</protein>
<dbReference type="EMBL" id="OC873866">
    <property type="protein sequence ID" value="CAD7637051.1"/>
    <property type="molecule type" value="Genomic_DNA"/>
</dbReference>
<evidence type="ECO:0000256" key="7">
    <source>
        <dbReference type="PROSITE-ProRule" id="PRU00042"/>
    </source>
</evidence>
<feature type="domain" description="C2H2-type" evidence="8">
    <location>
        <begin position="537"/>
        <end position="563"/>
    </location>
</feature>
<keyword evidence="5" id="KW-0862">Zinc</keyword>
<dbReference type="Gene3D" id="3.30.160.60">
    <property type="entry name" value="Classic Zinc Finger"/>
    <property type="match status" value="4"/>
</dbReference>
<dbReference type="GO" id="GO:0005634">
    <property type="term" value="C:nucleus"/>
    <property type="evidence" value="ECO:0007669"/>
    <property type="project" value="UniProtKB-SubCell"/>
</dbReference>
<dbReference type="SMART" id="SM00355">
    <property type="entry name" value="ZnF_C2H2"/>
    <property type="match status" value="12"/>
</dbReference>
<evidence type="ECO:0000259" key="8">
    <source>
        <dbReference type="PROSITE" id="PS50157"/>
    </source>
</evidence>
<dbReference type="AlphaFoldDB" id="A0A7R9QAK8"/>
<keyword evidence="6" id="KW-0539">Nucleus</keyword>
<sequence>MFVSLKAVFIIETDLNECRKRFATQLVMDSHKRREHTVSALPTTRVPTVCPPIHRCLVSGCGLEFAGEYTLRAHQRAVHKEPTPAISFSYDTNGVGSDSAVGLTPGPTHTSHRRFVRSQTSKTGVHSSSAAKRYGCRHDRCGRSFATALALKQHNSCVHSAIGGQYRCDFCAKIFYHKYSYDQHCLTVHSAATTHVLQAPIETGVIVPYVVMEATVPDCIPIAPTTVLPWRCLRISVVFIFFRMSSSDSFSPTYESFVPKWRSKKTLKCDYNECHKQFVTRLLLGLHKLREHSVCPLPRTRVPTVCPPIYRCLVSGCGLGFAGEYTLNAHQRAGHKDPTPVMSCETNDGDKQGVHSASAVTKRHDCAHDGCGQSYASEKALKKHLRCVHSATGGQYRCDDCIQRFYNKRTLDEHRLTVHSAVSHALQAPIETELNVPFVALETITEYIRIEPTAVLPVRSTTATTKPNNSPLDSDVEVMDVLPAYKRLVRVRPITRHKSMPAIIDLSDTSSDKNSGHESADSRPEVMAISHFSGSLYTCDIDDCGQRFGWQGGLDCHLLSVHTIAVCRAHPCGQCERSFDTVDQWADHKLECWPTIWSLHCLDSDLGDNPYVTAEGELNNWVHRRPGRPSPAPRIPCGECDSSFNTDAQLGQHLTRRHSHPLLDCDKCGHKQFRSRLQLIGHQYTAHSQPMPDPFTCV</sequence>
<keyword evidence="3" id="KW-0677">Repeat</keyword>
<accession>A0A7R9QAK8</accession>
<dbReference type="EMBL" id="CAJPIZ010019291">
    <property type="protein sequence ID" value="CAG2116878.1"/>
    <property type="molecule type" value="Genomic_DNA"/>
</dbReference>
<evidence type="ECO:0000313" key="10">
    <source>
        <dbReference type="Proteomes" id="UP000759131"/>
    </source>
</evidence>
<feature type="domain" description="C2H2-type" evidence="8">
    <location>
        <begin position="396"/>
        <end position="424"/>
    </location>
</feature>
<feature type="domain" description="C2H2-type" evidence="8">
    <location>
        <begin position="310"/>
        <end position="340"/>
    </location>
</feature>
<gene>
    <name evidence="9" type="ORF">OSB1V03_LOCUS16833</name>
</gene>
<dbReference type="PROSITE" id="PS50157">
    <property type="entry name" value="ZINC_FINGER_C2H2_2"/>
    <property type="match status" value="8"/>
</dbReference>
<reference evidence="9" key="1">
    <citation type="submission" date="2020-11" db="EMBL/GenBank/DDBJ databases">
        <authorList>
            <person name="Tran Van P."/>
        </authorList>
    </citation>
    <scope>NUCLEOTIDE SEQUENCE</scope>
</reference>
<comment type="subcellular location">
    <subcellularLocation>
        <location evidence="1">Nucleus</location>
    </subcellularLocation>
</comment>
<dbReference type="GO" id="GO:0008270">
    <property type="term" value="F:zinc ion binding"/>
    <property type="evidence" value="ECO:0007669"/>
    <property type="project" value="UniProtKB-KW"/>
</dbReference>
<evidence type="ECO:0000256" key="3">
    <source>
        <dbReference type="ARBA" id="ARBA00022737"/>
    </source>
</evidence>